<evidence type="ECO:0000256" key="3">
    <source>
        <dbReference type="ARBA" id="ARBA00005446"/>
    </source>
</evidence>
<evidence type="ECO:0000256" key="18">
    <source>
        <dbReference type="ARBA" id="ARBA00044542"/>
    </source>
</evidence>
<dbReference type="InterPro" id="IPR004589">
    <property type="entry name" value="DNA_helicase_ATP-dep_RecQ"/>
</dbReference>
<dbReference type="Proteomes" id="UP000322000">
    <property type="component" value="Chromosome 19"/>
</dbReference>
<keyword evidence="4" id="KW-0235">DNA replication</keyword>
<reference evidence="28" key="1">
    <citation type="submission" date="2025-08" db="UniProtKB">
        <authorList>
            <consortium name="RefSeq"/>
        </authorList>
    </citation>
    <scope>IDENTIFICATION</scope>
</reference>
<evidence type="ECO:0000256" key="6">
    <source>
        <dbReference type="ARBA" id="ARBA00022741"/>
    </source>
</evidence>
<dbReference type="RefSeq" id="XP_026741399.1">
    <property type="nucleotide sequence ID" value="XM_026885598.1"/>
</dbReference>
<feature type="domain" description="Helicase ATP-binding" evidence="25">
    <location>
        <begin position="614"/>
        <end position="789"/>
    </location>
</feature>
<dbReference type="GO" id="GO:0003677">
    <property type="term" value="F:DNA binding"/>
    <property type="evidence" value="ECO:0007669"/>
    <property type="project" value="UniProtKB-KW"/>
</dbReference>
<dbReference type="InterPro" id="IPR044876">
    <property type="entry name" value="HRDC_dom_sf"/>
</dbReference>
<dbReference type="KEGG" id="tnl:113503569"/>
<evidence type="ECO:0000256" key="16">
    <source>
        <dbReference type="ARBA" id="ARBA00034617"/>
    </source>
</evidence>
<evidence type="ECO:0000256" key="19">
    <source>
        <dbReference type="ARBA" id="ARBA00049360"/>
    </source>
</evidence>
<feature type="region of interest" description="Disordered" evidence="23">
    <location>
        <begin position="1247"/>
        <end position="1371"/>
    </location>
</feature>
<dbReference type="GO" id="GO:0007131">
    <property type="term" value="P:reciprocal meiotic recombination"/>
    <property type="evidence" value="ECO:0007669"/>
    <property type="project" value="UniProtKB-ARBA"/>
</dbReference>
<dbReference type="PROSITE" id="PS00690">
    <property type="entry name" value="DEAH_ATP_HELICASE"/>
    <property type="match status" value="1"/>
</dbReference>
<evidence type="ECO:0000256" key="11">
    <source>
        <dbReference type="ARBA" id="ARBA00022840"/>
    </source>
</evidence>
<dbReference type="InterPro" id="IPR001650">
    <property type="entry name" value="Helicase_C-like"/>
</dbReference>
<dbReference type="Pfam" id="PF00570">
    <property type="entry name" value="HRDC"/>
    <property type="match status" value="1"/>
</dbReference>
<dbReference type="InterPro" id="IPR027417">
    <property type="entry name" value="P-loop_NTPase"/>
</dbReference>
<dbReference type="Pfam" id="PF00271">
    <property type="entry name" value="Helicase_C"/>
    <property type="match status" value="1"/>
</dbReference>
<evidence type="ECO:0000256" key="14">
    <source>
        <dbReference type="ARBA" id="ARBA00023235"/>
    </source>
</evidence>
<proteinExistence type="inferred from homology"/>
<comment type="cofactor">
    <cofactor evidence="1">
        <name>Zn(2+)</name>
        <dbReference type="ChEBI" id="CHEBI:29105"/>
    </cofactor>
</comment>
<name>A0A7E5WL32_TRINI</name>
<dbReference type="SUPFAM" id="SSF47819">
    <property type="entry name" value="HRDC-like"/>
    <property type="match status" value="1"/>
</dbReference>
<evidence type="ECO:0000256" key="21">
    <source>
        <dbReference type="ARBA" id="ARBA00076065"/>
    </source>
</evidence>
<dbReference type="InterPro" id="IPR014001">
    <property type="entry name" value="Helicase_ATP-bd"/>
</dbReference>
<feature type="compositionally biased region" description="Gly residues" evidence="23">
    <location>
        <begin position="1326"/>
        <end position="1338"/>
    </location>
</feature>
<dbReference type="InterPro" id="IPR018982">
    <property type="entry name" value="RQC_domain"/>
</dbReference>
<feature type="compositionally biased region" description="Polar residues" evidence="23">
    <location>
        <begin position="19"/>
        <end position="28"/>
    </location>
</feature>
<protein>
    <recommendedName>
        <fullName evidence="20">RecQ-like DNA helicase BLM</fullName>
        <ecNumber evidence="17">5.6.2.4</ecNumber>
    </recommendedName>
    <alternativeName>
        <fullName evidence="21">Bloom syndrome protein homolog</fullName>
    </alternativeName>
    <alternativeName>
        <fullName evidence="18">DNA 3'-5' helicase BLM</fullName>
    </alternativeName>
    <alternativeName>
        <fullName evidence="22">RecQ helicase homolog</fullName>
    </alternativeName>
</protein>
<feature type="region of interest" description="Disordered" evidence="23">
    <location>
        <begin position="142"/>
        <end position="181"/>
    </location>
</feature>
<dbReference type="GO" id="GO:0005634">
    <property type="term" value="C:nucleus"/>
    <property type="evidence" value="ECO:0007669"/>
    <property type="project" value="UniProtKB-SubCell"/>
</dbReference>
<dbReference type="InParanoid" id="A0A7E5WL32"/>
<dbReference type="Pfam" id="PF09382">
    <property type="entry name" value="RQC"/>
    <property type="match status" value="1"/>
</dbReference>
<dbReference type="OrthoDB" id="10261556at2759"/>
<evidence type="ECO:0000256" key="5">
    <source>
        <dbReference type="ARBA" id="ARBA00022723"/>
    </source>
</evidence>
<feature type="compositionally biased region" description="Low complexity" evidence="23">
    <location>
        <begin position="1310"/>
        <end position="1325"/>
    </location>
</feature>
<feature type="domain" description="Helicase C-terminal" evidence="26">
    <location>
        <begin position="819"/>
        <end position="961"/>
    </location>
</feature>
<dbReference type="GO" id="GO:0046872">
    <property type="term" value="F:metal ion binding"/>
    <property type="evidence" value="ECO:0007669"/>
    <property type="project" value="UniProtKB-KW"/>
</dbReference>
<feature type="compositionally biased region" description="Basic and acidic residues" evidence="23">
    <location>
        <begin position="29"/>
        <end position="39"/>
    </location>
</feature>
<keyword evidence="14" id="KW-0413">Isomerase</keyword>
<dbReference type="PROSITE" id="PS50967">
    <property type="entry name" value="HRDC"/>
    <property type="match status" value="1"/>
</dbReference>
<comment type="subcellular location">
    <subcellularLocation>
        <location evidence="2">Nucleus</location>
    </subcellularLocation>
</comment>
<dbReference type="SMART" id="SM00487">
    <property type="entry name" value="DEXDc"/>
    <property type="match status" value="1"/>
</dbReference>
<dbReference type="CDD" id="cd18794">
    <property type="entry name" value="SF2_C_RecQ"/>
    <property type="match status" value="1"/>
</dbReference>
<dbReference type="InterPro" id="IPR002121">
    <property type="entry name" value="HRDC_dom"/>
</dbReference>
<evidence type="ECO:0000313" key="28">
    <source>
        <dbReference type="RefSeq" id="XP_026741399.1"/>
    </source>
</evidence>
<dbReference type="GO" id="GO:0016787">
    <property type="term" value="F:hydrolase activity"/>
    <property type="evidence" value="ECO:0007669"/>
    <property type="project" value="UniProtKB-KW"/>
</dbReference>
<dbReference type="FunCoup" id="A0A7E5WL32">
    <property type="interactions" value="148"/>
</dbReference>
<feature type="compositionally biased region" description="Polar residues" evidence="23">
    <location>
        <begin position="45"/>
        <end position="65"/>
    </location>
</feature>
<evidence type="ECO:0000256" key="1">
    <source>
        <dbReference type="ARBA" id="ARBA00001947"/>
    </source>
</evidence>
<dbReference type="InterPro" id="IPR032284">
    <property type="entry name" value="RecQ_Zn-bd"/>
</dbReference>
<dbReference type="Gene3D" id="3.40.50.300">
    <property type="entry name" value="P-loop containing nucleotide triphosphate hydrolases"/>
    <property type="match status" value="2"/>
</dbReference>
<dbReference type="Gene3D" id="1.10.10.10">
    <property type="entry name" value="Winged helix-like DNA-binding domain superfamily/Winged helix DNA-binding domain"/>
    <property type="match status" value="1"/>
</dbReference>
<keyword evidence="27" id="KW-1185">Reference proteome</keyword>
<dbReference type="FunFam" id="3.40.50.300:FF:000340">
    <property type="entry name" value="Bloom syndrome, RecQ helicase"/>
    <property type="match status" value="1"/>
</dbReference>
<dbReference type="GO" id="GO:0005694">
    <property type="term" value="C:chromosome"/>
    <property type="evidence" value="ECO:0007669"/>
    <property type="project" value="TreeGrafter"/>
</dbReference>
<dbReference type="CTD" id="641"/>
<dbReference type="GO" id="GO:0043138">
    <property type="term" value="F:3'-5' DNA helicase activity"/>
    <property type="evidence" value="ECO:0007669"/>
    <property type="project" value="UniProtKB-EC"/>
</dbReference>
<evidence type="ECO:0000256" key="9">
    <source>
        <dbReference type="ARBA" id="ARBA00022806"/>
    </source>
</evidence>
<evidence type="ECO:0000256" key="4">
    <source>
        <dbReference type="ARBA" id="ARBA00022705"/>
    </source>
</evidence>
<dbReference type="GO" id="GO:0009378">
    <property type="term" value="F:four-way junction helicase activity"/>
    <property type="evidence" value="ECO:0007669"/>
    <property type="project" value="TreeGrafter"/>
</dbReference>
<dbReference type="InterPro" id="IPR010997">
    <property type="entry name" value="HRDC-like_sf"/>
</dbReference>
<evidence type="ECO:0000256" key="12">
    <source>
        <dbReference type="ARBA" id="ARBA00023125"/>
    </source>
</evidence>
<keyword evidence="9" id="KW-0347">Helicase</keyword>
<evidence type="ECO:0000256" key="2">
    <source>
        <dbReference type="ARBA" id="ARBA00004123"/>
    </source>
</evidence>
<dbReference type="EC" id="5.6.2.4" evidence="17"/>
<evidence type="ECO:0000259" key="24">
    <source>
        <dbReference type="PROSITE" id="PS50967"/>
    </source>
</evidence>
<feature type="compositionally biased region" description="Basic and acidic residues" evidence="23">
    <location>
        <begin position="171"/>
        <end position="181"/>
    </location>
</feature>
<keyword evidence="8" id="KW-0378">Hydrolase</keyword>
<dbReference type="PANTHER" id="PTHR13710:SF153">
    <property type="entry name" value="RECQ-LIKE DNA HELICASE BLM"/>
    <property type="match status" value="1"/>
</dbReference>
<comment type="similarity">
    <text evidence="3">Belongs to the helicase family. RecQ subfamily.</text>
</comment>
<evidence type="ECO:0000256" key="7">
    <source>
        <dbReference type="ARBA" id="ARBA00022763"/>
    </source>
</evidence>
<feature type="region of interest" description="Disordered" evidence="23">
    <location>
        <begin position="1"/>
        <end position="65"/>
    </location>
</feature>
<dbReference type="Pfam" id="PF00270">
    <property type="entry name" value="DEAD"/>
    <property type="match status" value="1"/>
</dbReference>
<evidence type="ECO:0000256" key="8">
    <source>
        <dbReference type="ARBA" id="ARBA00022801"/>
    </source>
</evidence>
<dbReference type="GO" id="GO:0000724">
    <property type="term" value="P:double-strand break repair via homologous recombination"/>
    <property type="evidence" value="ECO:0007669"/>
    <property type="project" value="TreeGrafter"/>
</dbReference>
<keyword evidence="13" id="KW-0234">DNA repair</keyword>
<feature type="domain" description="HRDC" evidence="24">
    <location>
        <begin position="1146"/>
        <end position="1234"/>
    </location>
</feature>
<keyword evidence="10" id="KW-0862">Zinc</keyword>
<dbReference type="InterPro" id="IPR011545">
    <property type="entry name" value="DEAD/DEAH_box_helicase_dom"/>
</dbReference>
<evidence type="ECO:0000259" key="25">
    <source>
        <dbReference type="PROSITE" id="PS51192"/>
    </source>
</evidence>
<evidence type="ECO:0000256" key="17">
    <source>
        <dbReference type="ARBA" id="ARBA00034808"/>
    </source>
</evidence>
<dbReference type="Gene3D" id="1.10.150.80">
    <property type="entry name" value="HRDC domain"/>
    <property type="match status" value="1"/>
</dbReference>
<dbReference type="SMART" id="SM00490">
    <property type="entry name" value="HELICc"/>
    <property type="match status" value="1"/>
</dbReference>
<evidence type="ECO:0000256" key="10">
    <source>
        <dbReference type="ARBA" id="ARBA00022833"/>
    </source>
</evidence>
<keyword evidence="15" id="KW-0539">Nucleus</keyword>
<organism evidence="27 28">
    <name type="scientific">Trichoplusia ni</name>
    <name type="common">Cabbage looper</name>
    <dbReference type="NCBI Taxonomy" id="7111"/>
    <lineage>
        <taxon>Eukaryota</taxon>
        <taxon>Metazoa</taxon>
        <taxon>Ecdysozoa</taxon>
        <taxon>Arthropoda</taxon>
        <taxon>Hexapoda</taxon>
        <taxon>Insecta</taxon>
        <taxon>Pterygota</taxon>
        <taxon>Neoptera</taxon>
        <taxon>Endopterygota</taxon>
        <taxon>Lepidoptera</taxon>
        <taxon>Glossata</taxon>
        <taxon>Ditrysia</taxon>
        <taxon>Noctuoidea</taxon>
        <taxon>Noctuidae</taxon>
        <taxon>Plusiinae</taxon>
        <taxon>Trichoplusia</taxon>
    </lineage>
</organism>
<evidence type="ECO:0000259" key="26">
    <source>
        <dbReference type="PROSITE" id="PS51194"/>
    </source>
</evidence>
<evidence type="ECO:0000256" key="20">
    <source>
        <dbReference type="ARBA" id="ARBA00073450"/>
    </source>
</evidence>
<keyword evidence="12" id="KW-0238">DNA-binding</keyword>
<evidence type="ECO:0000256" key="23">
    <source>
        <dbReference type="SAM" id="MobiDB-lite"/>
    </source>
</evidence>
<gene>
    <name evidence="28" type="primary">LOC113503569</name>
</gene>
<keyword evidence="6" id="KW-0547">Nucleotide-binding</keyword>
<sequence>MSSQSKQSSLMQFIKKTNGHSNSNTVSDSKNEQASEKRSKFVFKSKSTNSGNWTPPFKTPTNTVQSPVVTSFNNSNSIDKSPSILPTNKVLKDAALRAALDTYKTDDNQSNDLFDMEVDDFPAAFGTECKTNTPVKMNESIRISESPTPPKTKVDSPAKHKILKTPVKRSPSQDKDKDPLKNLKLDQSLTKLLSNISKHPALAKNGNSVTQENREQCKEYYIHLLEKVFDAFDRIPNCIREKFPGYEKQTYAKIKQLKSKLKKIFTQSDSISTQISQLSPNCKKQLGRYDDDIDDFDLQSSGVINKKSIDNIPTIVKNVGVSTSTPDFANKVPTKTIYTEQQAKKSLSFDGCSPLNKPHEPIVNCQRESIDTSSSESLNKSKGKFVFKKPSRLSMEETKLPIRDIVSSTAERIRNASERLKPMETSVPTKCAPVASSSVAFQPPQFCKSSMLNRFSAESPKESEEESEQVDDYQVPIDMDDDTDILPTYEDEVVNISDSVASAGNAVTMTTPDITLDEDGWQQYNPEDFNDNIEPSQETSNHQPEVVNLMEDSMLKDSTTAKYEGIGDFHAGTPNDGITGEFDGMDYPHTVPMMEVFSEKFGLKSFRPNQLQVINAMLLGHDCFVLMPTGGGKSLCYQLPAILTPGVTIVISPLKSLILDQVNKLLSLDIPAAHLSGDVSAAACDEIYHKLSLREPPIKLLYVTPEKISSSQKFQSTLTALYSRDKLARFVIDEAHCVSQWGHDFRPDYKRLSVLREQFPRTRVVALTATATPRVRMDILHQLHVASCKWFLSSFNRPNLAYRIFEKKPKSINQEIATMIKQKFFRSSGIVYCLSRKECESVSADLRKAGIQSAPYHAGLSDKKREEVQSAWVADRYHVICATIAFGMGVDKADVRFVIHHSLPKSLEGYYQEAGRAGRDGDPADCLLYYSYSDVVRYRRLLDMERNTTAESKRVHVENLLRMVELCESVTECRRAHVLSYLGERFQREQCLRNTRTACDNCLNAQDHKLVDVTEECKIIVRCVREKNNERCSFTLLHMADALRGSMQQRLQGLQKDPIHGRCKSWHRGDPMRLLRQLVVRGLLAEKLVVNNDIASAYVVLGPNVDKLMCGGLRIVFPMKVERKASLVAPAAAADTPDTPIAALLKQLEERCYADLVEACREMAAARGQSLSAARGQSLSAVLPQAALRGMSRRLPEREAELLALPYVTRANYHKYGAQLLSITAAYAVEKMGLLMQYQDELEATQEKTAAAADNSDSDTDWSRLARQAASEEGAGGGRGGRRAGGPRRGGVRKRYKRKVTSSAKKKAARGAYAARGRGNVSTGSRGAGSSRGRGSFPGAGSALGSMPVPRNATTLNTRPGVFNPGKLNLL</sequence>
<evidence type="ECO:0000256" key="22">
    <source>
        <dbReference type="ARBA" id="ARBA00076271"/>
    </source>
</evidence>
<dbReference type="PANTHER" id="PTHR13710">
    <property type="entry name" value="DNA HELICASE RECQ FAMILY MEMBER"/>
    <property type="match status" value="1"/>
</dbReference>
<accession>A0A7E5WL32</accession>
<keyword evidence="5" id="KW-0479">Metal-binding</keyword>
<dbReference type="FunFam" id="3.40.50.300:FF:000537">
    <property type="entry name" value="Bloom syndrome RecQ-like helicase"/>
    <property type="match status" value="1"/>
</dbReference>
<dbReference type="InterPro" id="IPR036388">
    <property type="entry name" value="WH-like_DNA-bd_sf"/>
</dbReference>
<dbReference type="NCBIfam" id="TIGR00614">
    <property type="entry name" value="recQ_fam"/>
    <property type="match status" value="1"/>
</dbReference>
<dbReference type="GO" id="GO:0005524">
    <property type="term" value="F:ATP binding"/>
    <property type="evidence" value="ECO:0007669"/>
    <property type="project" value="UniProtKB-KW"/>
</dbReference>
<keyword evidence="7" id="KW-0227">DNA damage</keyword>
<feature type="compositionally biased region" description="Basic residues" evidence="23">
    <location>
        <begin position="1280"/>
        <end position="1309"/>
    </location>
</feature>
<keyword evidence="11" id="KW-0067">ATP-binding</keyword>
<dbReference type="SMART" id="SM00956">
    <property type="entry name" value="RQC"/>
    <property type="match status" value="1"/>
</dbReference>
<comment type="catalytic activity">
    <reaction evidence="16">
        <text>Couples ATP hydrolysis with the unwinding of duplex DNA by translocating in the 3'-5' direction.</text>
        <dbReference type="EC" id="5.6.2.4"/>
    </reaction>
</comment>
<dbReference type="PROSITE" id="PS51192">
    <property type="entry name" value="HELICASE_ATP_BIND_1"/>
    <property type="match status" value="1"/>
</dbReference>
<evidence type="ECO:0000256" key="15">
    <source>
        <dbReference type="ARBA" id="ARBA00023242"/>
    </source>
</evidence>
<dbReference type="GeneID" id="113503569"/>
<comment type="catalytic activity">
    <reaction evidence="19">
        <text>ATP + H2O = ADP + phosphate + H(+)</text>
        <dbReference type="Rhea" id="RHEA:13065"/>
        <dbReference type="ChEBI" id="CHEBI:15377"/>
        <dbReference type="ChEBI" id="CHEBI:15378"/>
        <dbReference type="ChEBI" id="CHEBI:30616"/>
        <dbReference type="ChEBI" id="CHEBI:43474"/>
        <dbReference type="ChEBI" id="CHEBI:456216"/>
    </reaction>
</comment>
<dbReference type="GO" id="GO:0006260">
    <property type="term" value="P:DNA replication"/>
    <property type="evidence" value="ECO:0007669"/>
    <property type="project" value="UniProtKB-KW"/>
</dbReference>
<dbReference type="GO" id="GO:0005737">
    <property type="term" value="C:cytoplasm"/>
    <property type="evidence" value="ECO:0007669"/>
    <property type="project" value="TreeGrafter"/>
</dbReference>
<evidence type="ECO:0000256" key="13">
    <source>
        <dbReference type="ARBA" id="ARBA00023204"/>
    </source>
</evidence>
<dbReference type="SUPFAM" id="SSF52540">
    <property type="entry name" value="P-loop containing nucleoside triphosphate hydrolases"/>
    <property type="match status" value="2"/>
</dbReference>
<dbReference type="Pfam" id="PF16124">
    <property type="entry name" value="RecQ_Zn_bind"/>
    <property type="match status" value="1"/>
</dbReference>
<evidence type="ECO:0000313" key="27">
    <source>
        <dbReference type="Proteomes" id="UP000322000"/>
    </source>
</evidence>
<dbReference type="PROSITE" id="PS51194">
    <property type="entry name" value="HELICASE_CTER"/>
    <property type="match status" value="1"/>
</dbReference>
<dbReference type="InterPro" id="IPR002464">
    <property type="entry name" value="DNA/RNA_helicase_DEAH_CS"/>
</dbReference>